<gene>
    <name evidence="2" type="ORF">D0Y65_015558</name>
</gene>
<proteinExistence type="predicted"/>
<evidence type="ECO:0000313" key="3">
    <source>
        <dbReference type="Proteomes" id="UP000289340"/>
    </source>
</evidence>
<feature type="region of interest" description="Disordered" evidence="1">
    <location>
        <begin position="40"/>
        <end position="142"/>
    </location>
</feature>
<reference evidence="2 3" key="1">
    <citation type="submission" date="2018-09" db="EMBL/GenBank/DDBJ databases">
        <title>A high-quality reference genome of wild soybean provides a powerful tool to mine soybean genomes.</title>
        <authorList>
            <person name="Xie M."/>
            <person name="Chung C.Y.L."/>
            <person name="Li M.-W."/>
            <person name="Wong F.-L."/>
            <person name="Chan T.-F."/>
            <person name="Lam H.-M."/>
        </authorList>
    </citation>
    <scope>NUCLEOTIDE SEQUENCE [LARGE SCALE GENOMIC DNA]</scope>
    <source>
        <strain evidence="3">cv. W05</strain>
        <tissue evidence="2">Hypocotyl of etiolated seedlings</tissue>
    </source>
</reference>
<evidence type="ECO:0000313" key="2">
    <source>
        <dbReference type="EMBL" id="RZC08892.1"/>
    </source>
</evidence>
<keyword evidence="3" id="KW-1185">Reference proteome</keyword>
<dbReference type="Proteomes" id="UP000289340">
    <property type="component" value="Chromosome 6"/>
</dbReference>
<comment type="caution">
    <text evidence="2">The sequence shown here is derived from an EMBL/GenBank/DDBJ whole genome shotgun (WGS) entry which is preliminary data.</text>
</comment>
<feature type="compositionally biased region" description="Polar residues" evidence="1">
    <location>
        <begin position="78"/>
        <end position="96"/>
    </location>
</feature>
<protein>
    <submittedName>
        <fullName evidence="2">Uncharacterized protein</fullName>
    </submittedName>
</protein>
<organism evidence="2 3">
    <name type="scientific">Glycine soja</name>
    <name type="common">Wild soybean</name>
    <dbReference type="NCBI Taxonomy" id="3848"/>
    <lineage>
        <taxon>Eukaryota</taxon>
        <taxon>Viridiplantae</taxon>
        <taxon>Streptophyta</taxon>
        <taxon>Embryophyta</taxon>
        <taxon>Tracheophyta</taxon>
        <taxon>Spermatophyta</taxon>
        <taxon>Magnoliopsida</taxon>
        <taxon>eudicotyledons</taxon>
        <taxon>Gunneridae</taxon>
        <taxon>Pentapetalae</taxon>
        <taxon>rosids</taxon>
        <taxon>fabids</taxon>
        <taxon>Fabales</taxon>
        <taxon>Fabaceae</taxon>
        <taxon>Papilionoideae</taxon>
        <taxon>50 kb inversion clade</taxon>
        <taxon>NPAAA clade</taxon>
        <taxon>indigoferoid/millettioid clade</taxon>
        <taxon>Phaseoleae</taxon>
        <taxon>Glycine</taxon>
        <taxon>Glycine subgen. Soja</taxon>
    </lineage>
</organism>
<dbReference type="EMBL" id="QZWG01000006">
    <property type="protein sequence ID" value="RZC08892.1"/>
    <property type="molecule type" value="Genomic_DNA"/>
</dbReference>
<feature type="compositionally biased region" description="Basic and acidic residues" evidence="1">
    <location>
        <begin position="47"/>
        <end position="59"/>
    </location>
</feature>
<dbReference type="AlphaFoldDB" id="A0A445KDI1"/>
<sequence length="185" mass="21234">YTYQCMPKMIGVFFKRVVQSQEEKALIQVFLAKLSRKQESPISKKAYSSDHHQDFDQQHLHHRQQLQQEMARNAPRAASSQNQSAGKSPQEKSSFTFPLAQKSKAGNARNAIESQKAPRAVSPSRFPKNGTGHNMKPENCQRPMDDRSFEVIAWLKLGQEMTMEAPRKNDSLFDRLYSILKQILK</sequence>
<evidence type="ECO:0000256" key="1">
    <source>
        <dbReference type="SAM" id="MobiDB-lite"/>
    </source>
</evidence>
<name>A0A445KDI1_GLYSO</name>
<feature type="non-terminal residue" evidence="2">
    <location>
        <position position="1"/>
    </location>
</feature>
<accession>A0A445KDI1</accession>